<dbReference type="SUPFAM" id="SSF51197">
    <property type="entry name" value="Clavaminate synthase-like"/>
    <property type="match status" value="1"/>
</dbReference>
<dbReference type="KEGG" id="hazt:108670383"/>
<evidence type="ECO:0000256" key="6">
    <source>
        <dbReference type="ARBA" id="ARBA00047762"/>
    </source>
</evidence>
<dbReference type="Gene3D" id="2.60.120.650">
    <property type="entry name" value="Cupin"/>
    <property type="match status" value="1"/>
</dbReference>
<dbReference type="FunFam" id="2.60.120.650:FF:000030">
    <property type="entry name" value="JmjC domain-containing protein 4"/>
    <property type="match status" value="1"/>
</dbReference>
<evidence type="ECO:0000256" key="10">
    <source>
        <dbReference type="ARBA" id="ARBA00082904"/>
    </source>
</evidence>
<dbReference type="Proteomes" id="UP000694843">
    <property type="component" value="Unplaced"/>
</dbReference>
<dbReference type="InterPro" id="IPR050910">
    <property type="entry name" value="JMJD6_ArgDemeth/LysHydrox"/>
</dbReference>
<dbReference type="AlphaFoldDB" id="A0A8B7NJ36"/>
<evidence type="ECO:0000256" key="4">
    <source>
        <dbReference type="ARBA" id="ARBA00023004"/>
    </source>
</evidence>
<dbReference type="PANTHER" id="PTHR12480">
    <property type="entry name" value="ARGININE DEMETHYLASE AND LYSYL-HYDROXYLASE JMJD"/>
    <property type="match status" value="1"/>
</dbReference>
<feature type="domain" description="JmjC" evidence="11">
    <location>
        <begin position="135"/>
        <end position="288"/>
    </location>
</feature>
<dbReference type="GO" id="GO:0005737">
    <property type="term" value="C:cytoplasm"/>
    <property type="evidence" value="ECO:0007669"/>
    <property type="project" value="TreeGrafter"/>
</dbReference>
<dbReference type="GO" id="GO:0043565">
    <property type="term" value="F:sequence-specific DNA binding"/>
    <property type="evidence" value="ECO:0007669"/>
    <property type="project" value="TreeGrafter"/>
</dbReference>
<evidence type="ECO:0000256" key="3">
    <source>
        <dbReference type="ARBA" id="ARBA00023002"/>
    </source>
</evidence>
<keyword evidence="12" id="KW-1185">Reference proteome</keyword>
<accession>A0A8B7NJ36</accession>
<proteinExistence type="inferred from homology"/>
<gene>
    <name evidence="13" type="primary">LOC108670383</name>
</gene>
<evidence type="ECO:0000256" key="7">
    <source>
        <dbReference type="ARBA" id="ARBA00067203"/>
    </source>
</evidence>
<dbReference type="RefSeq" id="XP_018013341.1">
    <property type="nucleotide sequence ID" value="XM_018157852.2"/>
</dbReference>
<name>A0A8B7NJ36_HYAAZ</name>
<dbReference type="GO" id="GO:0045905">
    <property type="term" value="P:positive regulation of translational termination"/>
    <property type="evidence" value="ECO:0007669"/>
    <property type="project" value="TreeGrafter"/>
</dbReference>
<dbReference type="OMA" id="TNIVGHK"/>
<keyword evidence="3" id="KW-0560">Oxidoreductase</keyword>
<evidence type="ECO:0000256" key="5">
    <source>
        <dbReference type="ARBA" id="ARBA00038068"/>
    </source>
</evidence>
<evidence type="ECO:0000256" key="9">
    <source>
        <dbReference type="ARBA" id="ARBA00080747"/>
    </source>
</evidence>
<dbReference type="GO" id="GO:0140096">
    <property type="term" value="F:catalytic activity, acting on a protein"/>
    <property type="evidence" value="ECO:0007669"/>
    <property type="project" value="UniProtKB-ARBA"/>
</dbReference>
<dbReference type="PROSITE" id="PS51184">
    <property type="entry name" value="JMJC"/>
    <property type="match status" value="1"/>
</dbReference>
<comment type="catalytic activity">
    <reaction evidence="6">
        <text>L-lysyl-[protein] + 2-oxoglutarate + O2 = 4-hydroxy-L-lysyl-[protein] + succinate + CO2</text>
        <dbReference type="Rhea" id="RHEA:57156"/>
        <dbReference type="Rhea" id="RHEA-COMP:9752"/>
        <dbReference type="Rhea" id="RHEA-COMP:15084"/>
        <dbReference type="ChEBI" id="CHEBI:15379"/>
        <dbReference type="ChEBI" id="CHEBI:16526"/>
        <dbReference type="ChEBI" id="CHEBI:16810"/>
        <dbReference type="ChEBI" id="CHEBI:29969"/>
        <dbReference type="ChEBI" id="CHEBI:30031"/>
        <dbReference type="ChEBI" id="CHEBI:141495"/>
    </reaction>
</comment>
<evidence type="ECO:0000256" key="8">
    <source>
        <dbReference type="ARBA" id="ARBA00078704"/>
    </source>
</evidence>
<sequence length="401" mass="46968">MRKMIELQSPVVSKNIQLGDELSLFPSVSNEFTYDTFFRRYMEPNLPCIFQSWLTAEWAARKIWVSDNKIDVDHLVHKYGLAEVPVADCDQKHYNSQQKETFLLKNYLSKYWLNHKCEENKSHQKCLYLKDWHFVRAYPEAKIYRTPIFFCSDWLNEFWEKREDSQDDYRFVYLGPKGSWTPFHADVFQSYSWSANVCGRKKWIFFPPGAEESLKDCMGSLPYDIAKSGQNLDALGALTVIQEPGETIFVPSGWHHQVWNLEDTLSINHNWINATNILQVWRQLLAELLKVEDAISDCRSMEKWEDQCQLVLKASHGMDFIEYYHFLRAIAKPRIESLRSGSDLTVLDGHRQGRRHTEYDVQRLRDALLALLDDHHVGHLDTFESLAEPPAALLDQLNDLL</sequence>
<evidence type="ECO:0000256" key="2">
    <source>
        <dbReference type="ARBA" id="ARBA00022723"/>
    </source>
</evidence>
<organism evidence="12 13">
    <name type="scientific">Hyalella azteca</name>
    <name type="common">Amphipod</name>
    <dbReference type="NCBI Taxonomy" id="294128"/>
    <lineage>
        <taxon>Eukaryota</taxon>
        <taxon>Metazoa</taxon>
        <taxon>Ecdysozoa</taxon>
        <taxon>Arthropoda</taxon>
        <taxon>Crustacea</taxon>
        <taxon>Multicrustacea</taxon>
        <taxon>Malacostraca</taxon>
        <taxon>Eumalacostraca</taxon>
        <taxon>Peracarida</taxon>
        <taxon>Amphipoda</taxon>
        <taxon>Senticaudata</taxon>
        <taxon>Talitrida</taxon>
        <taxon>Talitroidea</taxon>
        <taxon>Hyalellidae</taxon>
        <taxon>Hyalella</taxon>
    </lineage>
</organism>
<dbReference type="SMART" id="SM00558">
    <property type="entry name" value="JmjC"/>
    <property type="match status" value="1"/>
</dbReference>
<evidence type="ECO:0000313" key="13">
    <source>
        <dbReference type="RefSeq" id="XP_018013341.1"/>
    </source>
</evidence>
<dbReference type="InterPro" id="IPR003347">
    <property type="entry name" value="JmjC_dom"/>
</dbReference>
<comment type="similarity">
    <text evidence="5">Belongs to the JMJD6 family.</text>
</comment>
<comment type="cofactor">
    <cofactor evidence="1">
        <name>Fe(2+)</name>
        <dbReference type="ChEBI" id="CHEBI:29033"/>
    </cofactor>
</comment>
<protein>
    <recommendedName>
        <fullName evidence="7">2-oxoglutarate and iron-dependent oxygenase JMJD4</fullName>
    </recommendedName>
    <alternativeName>
        <fullName evidence="8">JmjC domain-containing protein 4</fullName>
    </alternativeName>
    <alternativeName>
        <fullName evidence="10">Jumonji domain-containing protein 4</fullName>
    </alternativeName>
    <alternativeName>
        <fullName evidence="9">Lysyl-hydroxylase JMJD4</fullName>
    </alternativeName>
</protein>
<keyword evidence="4" id="KW-0408">Iron</keyword>
<dbReference type="OrthoDB" id="203487at2759"/>
<evidence type="ECO:0000259" key="11">
    <source>
        <dbReference type="PROSITE" id="PS51184"/>
    </source>
</evidence>
<dbReference type="GO" id="GO:0046872">
    <property type="term" value="F:metal ion binding"/>
    <property type="evidence" value="ECO:0007669"/>
    <property type="project" value="UniProtKB-KW"/>
</dbReference>
<dbReference type="GO" id="GO:0005634">
    <property type="term" value="C:nucleus"/>
    <property type="evidence" value="ECO:0007669"/>
    <property type="project" value="TreeGrafter"/>
</dbReference>
<keyword evidence="2" id="KW-0479">Metal-binding</keyword>
<reference evidence="13" key="1">
    <citation type="submission" date="2025-08" db="UniProtKB">
        <authorList>
            <consortium name="RefSeq"/>
        </authorList>
    </citation>
    <scope>IDENTIFICATION</scope>
    <source>
        <tissue evidence="13">Whole organism</tissue>
    </source>
</reference>
<dbReference type="PANTHER" id="PTHR12480:SF6">
    <property type="entry name" value="2-OXOGLUTARATE AND IRON-DEPENDENT OXYGENASE JMJD4"/>
    <property type="match status" value="1"/>
</dbReference>
<dbReference type="GeneID" id="108670383"/>
<evidence type="ECO:0000256" key="1">
    <source>
        <dbReference type="ARBA" id="ARBA00001954"/>
    </source>
</evidence>
<dbReference type="GO" id="GO:0016706">
    <property type="term" value="F:2-oxoglutarate-dependent dioxygenase activity"/>
    <property type="evidence" value="ECO:0007669"/>
    <property type="project" value="UniProtKB-ARBA"/>
</dbReference>
<evidence type="ECO:0000313" key="12">
    <source>
        <dbReference type="Proteomes" id="UP000694843"/>
    </source>
</evidence>
<dbReference type="Pfam" id="PF02373">
    <property type="entry name" value="JmjC"/>
    <property type="match status" value="1"/>
</dbReference>